<protein>
    <submittedName>
        <fullName evidence="1">Uncharacterized protein</fullName>
    </submittedName>
</protein>
<name>A0A3B3ZZ36_9GOBI</name>
<dbReference type="STRING" id="409849.ENSPMGP00000010012"/>
<dbReference type="InterPro" id="IPR027413">
    <property type="entry name" value="GROEL-like_equatorial_sf"/>
</dbReference>
<accession>A0A3B3ZZ36</accession>
<dbReference type="Pfam" id="PF00118">
    <property type="entry name" value="Cpn60_TCP1"/>
    <property type="match status" value="1"/>
</dbReference>
<evidence type="ECO:0000313" key="2">
    <source>
        <dbReference type="Proteomes" id="UP000261520"/>
    </source>
</evidence>
<dbReference type="GO" id="GO:0051131">
    <property type="term" value="P:chaperone-mediated protein complex assembly"/>
    <property type="evidence" value="ECO:0007669"/>
    <property type="project" value="InterPro"/>
</dbReference>
<dbReference type="GO" id="GO:0045494">
    <property type="term" value="P:photoreceptor cell maintenance"/>
    <property type="evidence" value="ECO:0007669"/>
    <property type="project" value="TreeGrafter"/>
</dbReference>
<dbReference type="Proteomes" id="UP000261520">
    <property type="component" value="Unplaced"/>
</dbReference>
<dbReference type="PANTHER" id="PTHR46883">
    <property type="entry name" value="BARDET-BIEDL SYNDROME 12 PROTEIN"/>
    <property type="match status" value="1"/>
</dbReference>
<organism evidence="1 2">
    <name type="scientific">Periophthalmus magnuspinnatus</name>
    <dbReference type="NCBI Taxonomy" id="409849"/>
    <lineage>
        <taxon>Eukaryota</taxon>
        <taxon>Metazoa</taxon>
        <taxon>Chordata</taxon>
        <taxon>Craniata</taxon>
        <taxon>Vertebrata</taxon>
        <taxon>Euteleostomi</taxon>
        <taxon>Actinopterygii</taxon>
        <taxon>Neopterygii</taxon>
        <taxon>Teleostei</taxon>
        <taxon>Neoteleostei</taxon>
        <taxon>Acanthomorphata</taxon>
        <taxon>Gobiaria</taxon>
        <taxon>Gobiiformes</taxon>
        <taxon>Gobioidei</taxon>
        <taxon>Gobiidae</taxon>
        <taxon>Oxudercinae</taxon>
        <taxon>Periophthalmus</taxon>
    </lineage>
</organism>
<dbReference type="AlphaFoldDB" id="A0A3B3ZZ36"/>
<dbReference type="GO" id="GO:0005524">
    <property type="term" value="F:ATP binding"/>
    <property type="evidence" value="ECO:0007669"/>
    <property type="project" value="InterPro"/>
</dbReference>
<dbReference type="InterPro" id="IPR027409">
    <property type="entry name" value="GroEL-like_apical_dom_sf"/>
</dbReference>
<proteinExistence type="predicted"/>
<keyword evidence="2" id="KW-1185">Reference proteome</keyword>
<evidence type="ECO:0000313" key="1">
    <source>
        <dbReference type="Ensembl" id="ENSPMGP00000010012.1"/>
    </source>
</evidence>
<dbReference type="InterPro" id="IPR002423">
    <property type="entry name" value="Cpn60/GroEL/TCP-1"/>
</dbReference>
<dbReference type="InterPro" id="IPR042984">
    <property type="entry name" value="BBS12"/>
</dbReference>
<dbReference type="Ensembl" id="ENSPMGT00000010673.1">
    <property type="protein sequence ID" value="ENSPMGP00000010012.1"/>
    <property type="gene ID" value="ENSPMGG00000008291.1"/>
</dbReference>
<dbReference type="PANTHER" id="PTHR46883:SF1">
    <property type="entry name" value="BARDET-BIEDL SYNDROME 12 PROTEIN"/>
    <property type="match status" value="1"/>
</dbReference>
<reference evidence="1" key="1">
    <citation type="submission" date="2025-08" db="UniProtKB">
        <authorList>
            <consortium name="Ensembl"/>
        </authorList>
    </citation>
    <scope>IDENTIFICATION</scope>
</reference>
<dbReference type="SUPFAM" id="SSF52029">
    <property type="entry name" value="GroEL apical domain-like"/>
    <property type="match status" value="1"/>
</dbReference>
<dbReference type="Gene3D" id="3.50.7.10">
    <property type="entry name" value="GroEL"/>
    <property type="match status" value="1"/>
</dbReference>
<reference evidence="1" key="2">
    <citation type="submission" date="2025-09" db="UniProtKB">
        <authorList>
            <consortium name="Ensembl"/>
        </authorList>
    </citation>
    <scope>IDENTIFICATION</scope>
</reference>
<dbReference type="SUPFAM" id="SSF48592">
    <property type="entry name" value="GroEL equatorial domain-like"/>
    <property type="match status" value="1"/>
</dbReference>
<dbReference type="Gene3D" id="1.10.560.10">
    <property type="entry name" value="GroEL-like equatorial domain"/>
    <property type="match status" value="2"/>
</dbReference>
<sequence length="597" mass="66169">MRQHVGLQTLSALSGITTQFLGPTKTYKIIQDDATGESALVSSCYRVLENLELTCAVGQLVYETVGAHHRIYKTGSGCLLFMAGAWSRVALECLHRGIPIAHIISAMSEGMDICLSVCKLCSIPNKELYSTPKAQPNESIVKDSASHQLSSNKNQRKLKLSRHFQQPNCENISMIPNLNSENQNLTAIARTLSHGYSEAMDLVIKASQIQSEKDLTFDIDKISTCLLPCSAEIWNCVLPGCIVPVCPEKALIARNLEKQDLKVALIDGHLTSTYRHLGYNKPKRLQHVSEVSSSDNHEEEWLERIVRLILNLEVNLLLISGIADGKLKDHFWKHNILVVEKMKLSVLKTFAMSTGAILVSYATQLNSKCIGTGVTVNIWKDLSNFANKSNHESFLNLSTIEKGGLVTVVLSSWIQGKLQSEEDAFLACAYRLHWALKDKSLLPGAGVTEMYCIHQLQKQALLYASGHKSVPPINPGTAAGPYTGVVLQLMADGFIDFVMNVMVNTGKYSKVQARTVVVEQLHGLDGSVNSAKMDQMRLKDHQMDSHYGESMICDNLTLKQEAWRKALDLVFLILQTDAEIITGVDQKQLEQRDLIIL</sequence>